<dbReference type="AlphaFoldDB" id="A0A1T4XZY8"/>
<dbReference type="GO" id="GO:0007165">
    <property type="term" value="P:signal transduction"/>
    <property type="evidence" value="ECO:0007669"/>
    <property type="project" value="UniProtKB-KW"/>
</dbReference>
<dbReference type="Gene3D" id="3.40.50.2300">
    <property type="match status" value="2"/>
</dbReference>
<evidence type="ECO:0000256" key="4">
    <source>
        <dbReference type="SAM" id="Phobius"/>
    </source>
</evidence>
<keyword evidence="4" id="KW-0472">Membrane</keyword>
<dbReference type="SUPFAM" id="SSF53822">
    <property type="entry name" value="Periplasmic binding protein-like I"/>
    <property type="match status" value="1"/>
</dbReference>
<feature type="transmembrane region" description="Helical" evidence="4">
    <location>
        <begin position="46"/>
        <end position="68"/>
    </location>
</feature>
<dbReference type="CDD" id="cd06225">
    <property type="entry name" value="HAMP"/>
    <property type="match status" value="1"/>
</dbReference>
<feature type="domain" description="HAMP" evidence="6">
    <location>
        <begin position="71"/>
        <end position="124"/>
    </location>
</feature>
<dbReference type="Pfam" id="PF13407">
    <property type="entry name" value="Peripla_BP_4"/>
    <property type="match status" value="1"/>
</dbReference>
<dbReference type="InterPro" id="IPR003660">
    <property type="entry name" value="HAMP_dom"/>
</dbReference>
<dbReference type="SMART" id="SM00283">
    <property type="entry name" value="MA"/>
    <property type="match status" value="1"/>
</dbReference>
<dbReference type="CDD" id="cd06307">
    <property type="entry name" value="PBP1_sugar_binding"/>
    <property type="match status" value="1"/>
</dbReference>
<reference evidence="8" key="1">
    <citation type="submission" date="2017-02" db="EMBL/GenBank/DDBJ databases">
        <authorList>
            <person name="Varghese N."/>
            <person name="Submissions S."/>
        </authorList>
    </citation>
    <scope>NUCLEOTIDE SEQUENCE [LARGE SCALE GENOMIC DNA]</scope>
    <source>
        <strain evidence="8">USBA 833</strain>
    </source>
</reference>
<dbReference type="InterPro" id="IPR004089">
    <property type="entry name" value="MCPsignal_dom"/>
</dbReference>
<dbReference type="PROSITE" id="PS50885">
    <property type="entry name" value="HAMP"/>
    <property type="match status" value="1"/>
</dbReference>
<dbReference type="SUPFAM" id="SSF58104">
    <property type="entry name" value="Methyl-accepting chemotaxis protein (MCP) signaling domain"/>
    <property type="match status" value="1"/>
</dbReference>
<evidence type="ECO:0000313" key="8">
    <source>
        <dbReference type="Proteomes" id="UP000190105"/>
    </source>
</evidence>
<dbReference type="InterPro" id="IPR028082">
    <property type="entry name" value="Peripla_BP_I"/>
</dbReference>
<proteinExistence type="inferred from homology"/>
<feature type="transmembrane region" description="Helical" evidence="4">
    <location>
        <begin position="21"/>
        <end position="40"/>
    </location>
</feature>
<dbReference type="Pfam" id="PF00015">
    <property type="entry name" value="MCPsignal"/>
    <property type="match status" value="1"/>
</dbReference>
<keyword evidence="4" id="KW-0812">Transmembrane</keyword>
<evidence type="ECO:0000313" key="7">
    <source>
        <dbReference type="EMBL" id="SKA95100.1"/>
    </source>
</evidence>
<dbReference type="Gene3D" id="6.10.340.10">
    <property type="match status" value="1"/>
</dbReference>
<dbReference type="PANTHER" id="PTHR32089:SF112">
    <property type="entry name" value="LYSOZYME-LIKE PROTEIN-RELATED"/>
    <property type="match status" value="1"/>
</dbReference>
<dbReference type="SMART" id="SM00304">
    <property type="entry name" value="HAMP"/>
    <property type="match status" value="1"/>
</dbReference>
<evidence type="ECO:0000256" key="3">
    <source>
        <dbReference type="PROSITE-ProRule" id="PRU00284"/>
    </source>
</evidence>
<evidence type="ECO:0000256" key="2">
    <source>
        <dbReference type="ARBA" id="ARBA00029447"/>
    </source>
</evidence>
<evidence type="ECO:0000259" key="6">
    <source>
        <dbReference type="PROSITE" id="PS50885"/>
    </source>
</evidence>
<dbReference type="Pfam" id="PF00672">
    <property type="entry name" value="HAMP"/>
    <property type="match status" value="1"/>
</dbReference>
<dbReference type="STRING" id="1147123.SAMN05443428_11734"/>
<gene>
    <name evidence="7" type="ORF">SAMN05443428_11734</name>
</gene>
<dbReference type="PROSITE" id="PS50111">
    <property type="entry name" value="CHEMOTAXIS_TRANSDUC_2"/>
    <property type="match status" value="1"/>
</dbReference>
<keyword evidence="8" id="KW-1185">Reference proteome</keyword>
<dbReference type="GO" id="GO:0016020">
    <property type="term" value="C:membrane"/>
    <property type="evidence" value="ECO:0007669"/>
    <property type="project" value="InterPro"/>
</dbReference>
<dbReference type="InterPro" id="IPR025997">
    <property type="entry name" value="SBP_2_dom"/>
</dbReference>
<dbReference type="Gene3D" id="1.10.287.950">
    <property type="entry name" value="Methyl-accepting chemotaxis protein"/>
    <property type="match status" value="1"/>
</dbReference>
<evidence type="ECO:0000256" key="1">
    <source>
        <dbReference type="ARBA" id="ARBA00023224"/>
    </source>
</evidence>
<comment type="similarity">
    <text evidence="2">Belongs to the methyl-accepting chemotaxis (MCP) protein family.</text>
</comment>
<dbReference type="PANTHER" id="PTHR32089">
    <property type="entry name" value="METHYL-ACCEPTING CHEMOTAXIS PROTEIN MCPB"/>
    <property type="match status" value="1"/>
</dbReference>
<sequence length="723" mass="79823">MKGKNNFSLKSSKLNSKLSNYLCFSVILLFMIFSGYIILFKSNTSNLIKILSVIGITLAVICIFILLYSLKSILSPVNIIAEYAKTISKGELGLSDIVTNDKSSIGELVRAFNDMKSNLLLFIEQTKSNILVISESVDKMSKSTEISYKGNEQVSSTIQEISSKTQQQLELVKNTADNLNDVSKRVDNILANIKDTETLTMNTSNITKQGIENINEYNNQINIISSDLKSTYDFINKLRSSIKEITIIVDFITNISEQLKMLALNASIEAARAGEAGRGFAVVAAETTKLSDAAKDGTIKINNLINSIMANSDFVEKSIEECINNFDKGNEIFSSVKDIFNNISNQNEVIIESMKLISGETTRINQHAKETTLLSEKLYDASNAVTSSTQEVAAIIEEGVAGLQEINASSSNLSSMLKKIEKLASRFNTSVKPTDKKPSKQLKLGVICPNNAEFWNSIKQGIMYAKRELLNRNTKVDLIEIQDTTVENFNKALDNLISEGYDGISVVGYYKEMAAKINNAANKGIAVATFNGDVPESNRLVFVGQNPYSAGLLSGEMMVKEIKRDGKIGIITSSFNINDHQLRIKGFKESLSKGKNFNVVFEAEAHDNDEVAYKKTKQYLEENKDLNGIFIAAGGISGVARAVVDMGLSGKVKIVCFDFIDSTLNYIKKGVISCSIGQDPFGQGYNPLIYLYNYIVDNKKPESDKVWTRMDVVNSENVDNMLL</sequence>
<feature type="domain" description="Methyl-accepting transducer" evidence="5">
    <location>
        <begin position="143"/>
        <end position="386"/>
    </location>
</feature>
<organism evidence="7 8">
    <name type="scientific">Caloramator quimbayensis</name>
    <dbReference type="NCBI Taxonomy" id="1147123"/>
    <lineage>
        <taxon>Bacteria</taxon>
        <taxon>Bacillati</taxon>
        <taxon>Bacillota</taxon>
        <taxon>Clostridia</taxon>
        <taxon>Eubacteriales</taxon>
        <taxon>Clostridiaceae</taxon>
        <taxon>Caloramator</taxon>
    </lineage>
</organism>
<dbReference type="RefSeq" id="WP_179122273.1">
    <property type="nucleotide sequence ID" value="NZ_FUYH01000017.1"/>
</dbReference>
<evidence type="ECO:0000259" key="5">
    <source>
        <dbReference type="PROSITE" id="PS50111"/>
    </source>
</evidence>
<dbReference type="EMBL" id="FUYH01000017">
    <property type="protein sequence ID" value="SKA95100.1"/>
    <property type="molecule type" value="Genomic_DNA"/>
</dbReference>
<keyword evidence="1 3" id="KW-0807">Transducer</keyword>
<protein>
    <submittedName>
        <fullName evidence="7">Methyl-accepting chemotaxis protein/ribose transport system substrate-binding protein</fullName>
    </submittedName>
</protein>
<accession>A0A1T4XZY8</accession>
<dbReference type="Proteomes" id="UP000190105">
    <property type="component" value="Unassembled WGS sequence"/>
</dbReference>
<keyword evidence="4" id="KW-1133">Transmembrane helix</keyword>
<name>A0A1T4XZY8_9CLOT</name>